<evidence type="ECO:0000313" key="1">
    <source>
        <dbReference type="EMBL" id="GFS71237.1"/>
    </source>
</evidence>
<organism evidence="1 2">
    <name type="scientific">Nephila pilipes</name>
    <name type="common">Giant wood spider</name>
    <name type="synonym">Nephila maculata</name>
    <dbReference type="NCBI Taxonomy" id="299642"/>
    <lineage>
        <taxon>Eukaryota</taxon>
        <taxon>Metazoa</taxon>
        <taxon>Ecdysozoa</taxon>
        <taxon>Arthropoda</taxon>
        <taxon>Chelicerata</taxon>
        <taxon>Arachnida</taxon>
        <taxon>Araneae</taxon>
        <taxon>Araneomorphae</taxon>
        <taxon>Entelegynae</taxon>
        <taxon>Araneoidea</taxon>
        <taxon>Nephilidae</taxon>
        <taxon>Nephila</taxon>
    </lineage>
</organism>
<name>A0A8X6T3D1_NEPPI</name>
<comment type="caution">
    <text evidence="1">The sequence shown here is derived from an EMBL/GenBank/DDBJ whole genome shotgun (WGS) entry which is preliminary data.</text>
</comment>
<keyword evidence="2" id="KW-1185">Reference proteome</keyword>
<protein>
    <submittedName>
        <fullName evidence="1">Uncharacterized protein</fullName>
    </submittedName>
</protein>
<gene>
    <name evidence="1" type="ORF">NPIL_526771</name>
</gene>
<dbReference type="AlphaFoldDB" id="A0A8X6T3D1"/>
<evidence type="ECO:0000313" key="2">
    <source>
        <dbReference type="Proteomes" id="UP000887013"/>
    </source>
</evidence>
<dbReference type="EMBL" id="BMAW01000875">
    <property type="protein sequence ID" value="GFS71237.1"/>
    <property type="molecule type" value="Genomic_DNA"/>
</dbReference>
<accession>A0A8X6T3D1</accession>
<dbReference type="Proteomes" id="UP000887013">
    <property type="component" value="Unassembled WGS sequence"/>
</dbReference>
<proteinExistence type="predicted"/>
<sequence>MSSICFDNCALGIKYRRRLLDNFSIKVEEGRLPGVNILRSSLVRQKTIQTVTMKALLAVTLAVLLLVSCVHCEENVKEDKAEEKKPIEKVVWPGLYSWQWHPTAFRAPVHVVPWQYQPAHAWWY</sequence>
<dbReference type="OrthoDB" id="10430095at2759"/>
<reference evidence="1" key="1">
    <citation type="submission" date="2020-08" db="EMBL/GenBank/DDBJ databases">
        <title>Multicomponent nature underlies the extraordinary mechanical properties of spider dragline silk.</title>
        <authorList>
            <person name="Kono N."/>
            <person name="Nakamura H."/>
            <person name="Mori M."/>
            <person name="Yoshida Y."/>
            <person name="Ohtoshi R."/>
            <person name="Malay A.D."/>
            <person name="Moran D.A.P."/>
            <person name="Tomita M."/>
            <person name="Numata K."/>
            <person name="Arakawa K."/>
        </authorList>
    </citation>
    <scope>NUCLEOTIDE SEQUENCE</scope>
</reference>